<dbReference type="AlphaFoldDB" id="A0A8H6TSP6"/>
<evidence type="ECO:0000313" key="7">
    <source>
        <dbReference type="Proteomes" id="UP000613580"/>
    </source>
</evidence>
<feature type="disulfide bond" evidence="3">
    <location>
        <begin position="253"/>
        <end position="258"/>
    </location>
</feature>
<dbReference type="InterPro" id="IPR001461">
    <property type="entry name" value="Aspartic_peptidase_A1"/>
</dbReference>
<proteinExistence type="inferred from homology"/>
<keyword evidence="3" id="KW-1015">Disulfide bond</keyword>
<feature type="active site" evidence="2">
    <location>
        <position position="419"/>
    </location>
</feature>
<dbReference type="FunFam" id="2.40.70.10:FF:000008">
    <property type="entry name" value="Cathepsin D"/>
    <property type="match status" value="1"/>
</dbReference>
<reference evidence="6" key="1">
    <citation type="submission" date="2020-05" db="EMBL/GenBank/DDBJ databases">
        <title>Mycena genomes resolve the evolution of fungal bioluminescence.</title>
        <authorList>
            <person name="Tsai I.J."/>
        </authorList>
    </citation>
    <scope>NUCLEOTIDE SEQUENCE</scope>
    <source>
        <strain evidence="6">110903Hualien_Pintung</strain>
    </source>
</reference>
<gene>
    <name evidence="6" type="ORF">HMN09_00192900</name>
</gene>
<dbReference type="EMBL" id="JACAZE010000002">
    <property type="protein sequence ID" value="KAF7321055.1"/>
    <property type="molecule type" value="Genomic_DNA"/>
</dbReference>
<accession>A0A8H6TSP6</accession>
<evidence type="ECO:0000313" key="6">
    <source>
        <dbReference type="EMBL" id="KAF7321055.1"/>
    </source>
</evidence>
<dbReference type="OrthoDB" id="15189at2759"/>
<dbReference type="InterPro" id="IPR021109">
    <property type="entry name" value="Peptidase_aspartic_dom_sf"/>
</dbReference>
<evidence type="ECO:0000256" key="2">
    <source>
        <dbReference type="PIRSR" id="PIRSR601461-1"/>
    </source>
</evidence>
<dbReference type="SUPFAM" id="SSF50630">
    <property type="entry name" value="Acid proteases"/>
    <property type="match status" value="1"/>
</dbReference>
<feature type="coiled-coil region" evidence="4">
    <location>
        <begin position="152"/>
        <end position="179"/>
    </location>
</feature>
<dbReference type="Pfam" id="PF00026">
    <property type="entry name" value="Asp"/>
    <property type="match status" value="1"/>
</dbReference>
<evidence type="ECO:0000256" key="4">
    <source>
        <dbReference type="SAM" id="Coils"/>
    </source>
</evidence>
<protein>
    <submittedName>
        <fullName evidence="6">Acid protease</fullName>
    </submittedName>
</protein>
<evidence type="ECO:0000256" key="3">
    <source>
        <dbReference type="PIRSR" id="PIRSR601461-2"/>
    </source>
</evidence>
<organism evidence="6 7">
    <name type="scientific">Mycena chlorophos</name>
    <name type="common">Agaric fungus</name>
    <name type="synonym">Agaricus chlorophos</name>
    <dbReference type="NCBI Taxonomy" id="658473"/>
    <lineage>
        <taxon>Eukaryota</taxon>
        <taxon>Fungi</taxon>
        <taxon>Dikarya</taxon>
        <taxon>Basidiomycota</taxon>
        <taxon>Agaricomycotina</taxon>
        <taxon>Agaricomycetes</taxon>
        <taxon>Agaricomycetidae</taxon>
        <taxon>Agaricales</taxon>
        <taxon>Marasmiineae</taxon>
        <taxon>Mycenaceae</taxon>
        <taxon>Mycena</taxon>
    </lineage>
</organism>
<dbReference type="InterPro" id="IPR034164">
    <property type="entry name" value="Pepsin-like_dom"/>
</dbReference>
<keyword evidence="6" id="KW-0645">Protease</keyword>
<feature type="domain" description="Peptidase A1" evidence="5">
    <location>
        <begin position="222"/>
        <end position="531"/>
    </location>
</feature>
<sequence length="537" mass="58105">MTLPLPSKAEVAFVDSGPGFMRSVAFSSRGFSKLEFRLQHHLRAWRRVFLFRSTYNDDGQLHSQTLPLLPSLLTLHSFCLNPLVMLTSSLLAVIVLAVSSTSAFRIPADHGAAHRRHFAAVEAERRTSNVVSLRPRTPLVDSDGIFDLDRARAETVKTINKHRQNLINLENNLGVALSELRMGAVVKPLAVLPRDVEARLAKRAFDKRQAEALTDEEDDVEWAGYISIGTPAQTFLIDFDTGSADLWVPSIACVDDDCEKKSKYNQSASLTSESKTGLFSIGYGDGSTVSGKIYTDTVSVAGVEASNQYFSAVTNLSSAFQTDPTDGVLGLGFVAISTLREEPFFNTAATNNTLPEDQFSFYLASNDSELYLGGANPARYTGDIEFHDVDASTGFWQVKNASIKVGEKTVLSGFETIIDSGTTLAYGPPDAVKQLYGNISGAEMYDPGNGYYSFPCDPAPNVSFSWGGGADWALSAANFVLGKTSGNSSRCIGALAGQDLGLGDGVWLLGDVFMRNQYSVFDFSRKTVGFAELAPVS</sequence>
<dbReference type="InterPro" id="IPR033121">
    <property type="entry name" value="PEPTIDASE_A1"/>
</dbReference>
<keyword evidence="6" id="KW-0378">Hydrolase</keyword>
<keyword evidence="4" id="KW-0175">Coiled coil</keyword>
<keyword evidence="7" id="KW-1185">Reference proteome</keyword>
<dbReference type="Gene3D" id="2.40.70.10">
    <property type="entry name" value="Acid Proteases"/>
    <property type="match status" value="2"/>
</dbReference>
<comment type="caution">
    <text evidence="6">The sequence shown here is derived from an EMBL/GenBank/DDBJ whole genome shotgun (WGS) entry which is preliminary data.</text>
</comment>
<dbReference type="GO" id="GO:0006508">
    <property type="term" value="P:proteolysis"/>
    <property type="evidence" value="ECO:0007669"/>
    <property type="project" value="UniProtKB-KW"/>
</dbReference>
<dbReference type="Proteomes" id="UP000613580">
    <property type="component" value="Unassembled WGS sequence"/>
</dbReference>
<dbReference type="PANTHER" id="PTHR47966">
    <property type="entry name" value="BETA-SITE APP-CLEAVING ENZYME, ISOFORM A-RELATED"/>
    <property type="match status" value="1"/>
</dbReference>
<dbReference type="PANTHER" id="PTHR47966:SF51">
    <property type="entry name" value="BETA-SITE APP-CLEAVING ENZYME, ISOFORM A-RELATED"/>
    <property type="match status" value="1"/>
</dbReference>
<dbReference type="CDD" id="cd05471">
    <property type="entry name" value="pepsin_like"/>
    <property type="match status" value="1"/>
</dbReference>
<dbReference type="PROSITE" id="PS51767">
    <property type="entry name" value="PEPTIDASE_A1"/>
    <property type="match status" value="1"/>
</dbReference>
<evidence type="ECO:0000256" key="1">
    <source>
        <dbReference type="ARBA" id="ARBA00007447"/>
    </source>
</evidence>
<feature type="active site" evidence="2">
    <location>
        <position position="240"/>
    </location>
</feature>
<dbReference type="GO" id="GO:0004190">
    <property type="term" value="F:aspartic-type endopeptidase activity"/>
    <property type="evidence" value="ECO:0007669"/>
    <property type="project" value="InterPro"/>
</dbReference>
<evidence type="ECO:0000259" key="5">
    <source>
        <dbReference type="PROSITE" id="PS51767"/>
    </source>
</evidence>
<dbReference type="PRINTS" id="PR00792">
    <property type="entry name" value="PEPSIN"/>
</dbReference>
<comment type="similarity">
    <text evidence="1">Belongs to the peptidase A1 family.</text>
</comment>
<name>A0A8H6TSP6_MYCCL</name>